<evidence type="ECO:0000313" key="7">
    <source>
        <dbReference type="Proteomes" id="UP000031971"/>
    </source>
</evidence>
<dbReference type="Pfam" id="PF03466">
    <property type="entry name" value="LysR_substrate"/>
    <property type="match status" value="1"/>
</dbReference>
<feature type="domain" description="HTH lysR-type" evidence="5">
    <location>
        <begin position="33"/>
        <end position="90"/>
    </location>
</feature>
<gene>
    <name evidence="6" type="ORF">CCC_01505</name>
</gene>
<proteinExistence type="inferred from homology"/>
<dbReference type="CDD" id="cd08471">
    <property type="entry name" value="PBP2_CrgA_like_2"/>
    <property type="match status" value="1"/>
</dbReference>
<dbReference type="GO" id="GO:0043565">
    <property type="term" value="F:sequence-specific DNA binding"/>
    <property type="evidence" value="ECO:0007669"/>
    <property type="project" value="TreeGrafter"/>
</dbReference>
<dbReference type="PANTHER" id="PTHR30537:SF5">
    <property type="entry name" value="HTH-TYPE TRANSCRIPTIONAL ACTIVATOR TTDR-RELATED"/>
    <property type="match status" value="1"/>
</dbReference>
<dbReference type="Gene3D" id="3.40.190.290">
    <property type="match status" value="1"/>
</dbReference>
<dbReference type="SUPFAM" id="SSF53850">
    <property type="entry name" value="Periplasmic binding protein-like II"/>
    <property type="match status" value="1"/>
</dbReference>
<accession>A0A0C2YKM9</accession>
<evidence type="ECO:0000259" key="5">
    <source>
        <dbReference type="PROSITE" id="PS50931"/>
    </source>
</evidence>
<dbReference type="FunFam" id="1.10.10.10:FF:000001">
    <property type="entry name" value="LysR family transcriptional regulator"/>
    <property type="match status" value="1"/>
</dbReference>
<name>A0A0C2YKM9_PARME</name>
<dbReference type="AlphaFoldDB" id="A0A0C2YKM9"/>
<dbReference type="SUPFAM" id="SSF46785">
    <property type="entry name" value="Winged helix' DNA-binding domain"/>
    <property type="match status" value="1"/>
</dbReference>
<reference evidence="6 7" key="1">
    <citation type="submission" date="2015-01" db="EMBL/GenBank/DDBJ databases">
        <title>Genome Sequence of Magnetospirillum magnetotacticum Strain MS-1.</title>
        <authorList>
            <person name="Marinov G.K."/>
            <person name="Smalley M.D."/>
            <person name="DeSalvo G."/>
        </authorList>
    </citation>
    <scope>NUCLEOTIDE SEQUENCE [LARGE SCALE GENOMIC DNA]</scope>
    <source>
        <strain evidence="6 7">MS-1</strain>
    </source>
</reference>
<evidence type="ECO:0000256" key="4">
    <source>
        <dbReference type="ARBA" id="ARBA00023163"/>
    </source>
</evidence>
<evidence type="ECO:0000313" key="6">
    <source>
        <dbReference type="EMBL" id="KIM00350.1"/>
    </source>
</evidence>
<dbReference type="PROSITE" id="PS50931">
    <property type="entry name" value="HTH_LYSR"/>
    <property type="match status" value="1"/>
</dbReference>
<comment type="caution">
    <text evidence="6">The sequence shown here is derived from an EMBL/GenBank/DDBJ whole genome shotgun (WGS) entry which is preliminary data.</text>
</comment>
<evidence type="ECO:0000256" key="3">
    <source>
        <dbReference type="ARBA" id="ARBA00023125"/>
    </source>
</evidence>
<dbReference type="STRING" id="272627.CCC_01505"/>
<dbReference type="Proteomes" id="UP000031971">
    <property type="component" value="Unassembled WGS sequence"/>
</dbReference>
<dbReference type="InterPro" id="IPR000847">
    <property type="entry name" value="LysR_HTH_N"/>
</dbReference>
<organism evidence="6 7">
    <name type="scientific">Paramagnetospirillum magnetotacticum MS-1</name>
    <dbReference type="NCBI Taxonomy" id="272627"/>
    <lineage>
        <taxon>Bacteria</taxon>
        <taxon>Pseudomonadati</taxon>
        <taxon>Pseudomonadota</taxon>
        <taxon>Alphaproteobacteria</taxon>
        <taxon>Rhodospirillales</taxon>
        <taxon>Magnetospirillaceae</taxon>
        <taxon>Paramagnetospirillum</taxon>
    </lineage>
</organism>
<dbReference type="EMBL" id="JXSL01000019">
    <property type="protein sequence ID" value="KIM00350.1"/>
    <property type="molecule type" value="Genomic_DNA"/>
</dbReference>
<comment type="similarity">
    <text evidence="1">Belongs to the LysR transcriptional regulatory family.</text>
</comment>
<dbReference type="InterPro" id="IPR036390">
    <property type="entry name" value="WH_DNA-bd_sf"/>
</dbReference>
<evidence type="ECO:0000256" key="2">
    <source>
        <dbReference type="ARBA" id="ARBA00023015"/>
    </source>
</evidence>
<dbReference type="InterPro" id="IPR036388">
    <property type="entry name" value="WH-like_DNA-bd_sf"/>
</dbReference>
<sequence length="341" mass="36262">MVIADDQTLSPSKFGDNCPLLRITILEIEIMADRLEAMSIFVAVVDCGSFSGAARRLGVPLATISRKVGELEAHLGARLLARSTRKLSPTEAGQSYLAACRRILEQVVEAERAAAGEYATPKGDLVITAPIVFGRLHVLPVVAAFLAAYPEIHVRLALSDRWVHLLDDHVDVAVRVGALSDGGLMAMGLGSVHRVVCASPSYLAVRGIPHHPKDLADHDCVSFDALASGKSWLFREGEADLSVVVQSRLIVNTAEAAVDAARAGAGLTQVLSYQAADAVRAGALVVVLRTFEPPALPVSLIHAGQGALPLKLRAFLDFARPRLGQRLGETFPPFAANSHRG</sequence>
<keyword evidence="3" id="KW-0238">DNA-binding</keyword>
<keyword evidence="7" id="KW-1185">Reference proteome</keyword>
<dbReference type="InterPro" id="IPR005119">
    <property type="entry name" value="LysR_subst-bd"/>
</dbReference>
<keyword evidence="4" id="KW-0804">Transcription</keyword>
<dbReference type="Gene3D" id="1.10.10.10">
    <property type="entry name" value="Winged helix-like DNA-binding domain superfamily/Winged helix DNA-binding domain"/>
    <property type="match status" value="1"/>
</dbReference>
<protein>
    <submittedName>
        <fullName evidence="6">Transcriptional regulator LysR family</fullName>
    </submittedName>
</protein>
<dbReference type="GO" id="GO:0006351">
    <property type="term" value="P:DNA-templated transcription"/>
    <property type="evidence" value="ECO:0007669"/>
    <property type="project" value="TreeGrafter"/>
</dbReference>
<dbReference type="PANTHER" id="PTHR30537">
    <property type="entry name" value="HTH-TYPE TRANSCRIPTIONAL REGULATOR"/>
    <property type="match status" value="1"/>
</dbReference>
<dbReference type="Pfam" id="PF00126">
    <property type="entry name" value="HTH_1"/>
    <property type="match status" value="1"/>
</dbReference>
<dbReference type="GO" id="GO:0003700">
    <property type="term" value="F:DNA-binding transcription factor activity"/>
    <property type="evidence" value="ECO:0007669"/>
    <property type="project" value="InterPro"/>
</dbReference>
<dbReference type="InterPro" id="IPR058163">
    <property type="entry name" value="LysR-type_TF_proteobact-type"/>
</dbReference>
<evidence type="ECO:0000256" key="1">
    <source>
        <dbReference type="ARBA" id="ARBA00009437"/>
    </source>
</evidence>
<keyword evidence="2" id="KW-0805">Transcription regulation</keyword>